<gene>
    <name evidence="1" type="ORF">GCM10009720_17900</name>
</gene>
<keyword evidence="2" id="KW-1185">Reference proteome</keyword>
<evidence type="ECO:0000313" key="1">
    <source>
        <dbReference type="EMBL" id="GAA2037829.1"/>
    </source>
</evidence>
<organism evidence="1 2">
    <name type="scientific">Yaniella flava</name>
    <dbReference type="NCBI Taxonomy" id="287930"/>
    <lineage>
        <taxon>Bacteria</taxon>
        <taxon>Bacillati</taxon>
        <taxon>Actinomycetota</taxon>
        <taxon>Actinomycetes</taxon>
        <taxon>Micrococcales</taxon>
        <taxon>Micrococcaceae</taxon>
        <taxon>Yaniella</taxon>
    </lineage>
</organism>
<reference evidence="1 2" key="1">
    <citation type="journal article" date="2019" name="Int. J. Syst. Evol. Microbiol.">
        <title>The Global Catalogue of Microorganisms (GCM) 10K type strain sequencing project: providing services to taxonomists for standard genome sequencing and annotation.</title>
        <authorList>
            <consortium name="The Broad Institute Genomics Platform"/>
            <consortium name="The Broad Institute Genome Sequencing Center for Infectious Disease"/>
            <person name="Wu L."/>
            <person name="Ma J."/>
        </authorList>
    </citation>
    <scope>NUCLEOTIDE SEQUENCE [LARGE SCALE GENOMIC DNA]</scope>
    <source>
        <strain evidence="1 2">JCM 13595</strain>
    </source>
</reference>
<sequence>MMEVTKLAIAKKDLDVCQPTFLRPDFDAFCMLKNYGVTITGQHVTAESAALECRVVDTDQFCRHCGAQARARGSLVRKVTHVPVGWRPTQLHLR</sequence>
<protein>
    <submittedName>
        <fullName evidence="1">Uncharacterized protein</fullName>
    </submittedName>
</protein>
<proteinExistence type="predicted"/>
<evidence type="ECO:0000313" key="2">
    <source>
        <dbReference type="Proteomes" id="UP001501461"/>
    </source>
</evidence>
<accession>A0ABN2UJJ9</accession>
<comment type="caution">
    <text evidence="1">The sequence shown here is derived from an EMBL/GenBank/DDBJ whole genome shotgun (WGS) entry which is preliminary data.</text>
</comment>
<name>A0ABN2UJJ9_9MICC</name>
<dbReference type="EMBL" id="BAAAMN010000034">
    <property type="protein sequence ID" value="GAA2037829.1"/>
    <property type="molecule type" value="Genomic_DNA"/>
</dbReference>
<dbReference type="Proteomes" id="UP001501461">
    <property type="component" value="Unassembled WGS sequence"/>
</dbReference>